<name>A0A0X1KJX5_9EURY</name>
<proteinExistence type="predicted"/>
<keyword evidence="3" id="KW-1185">Reference proteome</keyword>
<dbReference type="EMBL" id="CP007140">
    <property type="protein sequence ID" value="AJC71574.1"/>
    <property type="molecule type" value="Genomic_DNA"/>
</dbReference>
<keyword evidence="1" id="KW-0472">Membrane</keyword>
<accession>A0A0X1KJX5</accession>
<gene>
    <name evidence="2" type="ORF">X802_04855</name>
</gene>
<dbReference type="RefSeq" id="WP_062371440.1">
    <property type="nucleotide sequence ID" value="NZ_CP007140.1"/>
</dbReference>
<feature type="transmembrane region" description="Helical" evidence="1">
    <location>
        <begin position="97"/>
        <end position="116"/>
    </location>
</feature>
<feature type="transmembrane region" description="Helical" evidence="1">
    <location>
        <begin position="153"/>
        <end position="170"/>
    </location>
</feature>
<dbReference type="Proteomes" id="UP000062043">
    <property type="component" value="Chromosome"/>
</dbReference>
<feature type="transmembrane region" description="Helical" evidence="1">
    <location>
        <begin position="31"/>
        <end position="50"/>
    </location>
</feature>
<reference evidence="2 3" key="1">
    <citation type="submission" date="2014-01" db="EMBL/GenBank/DDBJ databases">
        <title>Genome sequencing of Thermococcus guaymasensis.</title>
        <authorList>
            <person name="Zhang X."/>
            <person name="Alvare G."/>
            <person name="Fristensky B."/>
            <person name="Chen L."/>
            <person name="Suen T."/>
            <person name="Chen Q."/>
            <person name="Ma K."/>
        </authorList>
    </citation>
    <scope>NUCLEOTIDE SEQUENCE [LARGE SCALE GENOMIC DNA]</scope>
    <source>
        <strain evidence="2 3">DSM 11113</strain>
    </source>
</reference>
<dbReference type="GeneID" id="27134985"/>
<evidence type="ECO:0000313" key="3">
    <source>
        <dbReference type="Proteomes" id="UP000062043"/>
    </source>
</evidence>
<evidence type="ECO:0000313" key="2">
    <source>
        <dbReference type="EMBL" id="AJC71574.1"/>
    </source>
</evidence>
<keyword evidence="2" id="KW-0378">Hydrolase</keyword>
<feature type="transmembrane region" description="Helical" evidence="1">
    <location>
        <begin position="128"/>
        <end position="147"/>
    </location>
</feature>
<dbReference type="AlphaFoldDB" id="A0A0X1KJX5"/>
<dbReference type="OrthoDB" id="350145at2157"/>
<dbReference type="STRING" id="1432656.X802_04855"/>
<dbReference type="PATRIC" id="fig|1432656.3.peg.943"/>
<dbReference type="KEGG" id="tgy:X802_04855"/>
<organism evidence="2 3">
    <name type="scientific">Thermococcus guaymasensis DSM 11113</name>
    <dbReference type="NCBI Taxonomy" id="1432656"/>
    <lineage>
        <taxon>Archaea</taxon>
        <taxon>Methanobacteriati</taxon>
        <taxon>Methanobacteriota</taxon>
        <taxon>Thermococci</taxon>
        <taxon>Thermococcales</taxon>
        <taxon>Thermococcaceae</taxon>
        <taxon>Thermococcus</taxon>
    </lineage>
</organism>
<evidence type="ECO:0000256" key="1">
    <source>
        <dbReference type="SAM" id="Phobius"/>
    </source>
</evidence>
<dbReference type="GO" id="GO:0016787">
    <property type="term" value="F:hydrolase activity"/>
    <property type="evidence" value="ECO:0007669"/>
    <property type="project" value="UniProtKB-KW"/>
</dbReference>
<dbReference type="Pfam" id="PF04307">
    <property type="entry name" value="YdjM"/>
    <property type="match status" value="1"/>
</dbReference>
<keyword evidence="1" id="KW-1133">Transmembrane helix</keyword>
<protein>
    <submittedName>
        <fullName evidence="2">Hydrolase</fullName>
    </submittedName>
</protein>
<dbReference type="InterPro" id="IPR007404">
    <property type="entry name" value="YdjM-like"/>
</dbReference>
<keyword evidence="1" id="KW-0812">Transmembrane</keyword>
<sequence>MPNYDTHVLSGVATYPIAVLLGELMKTYLNLPLKLTPIALVLGYAFYVLGSDLPDMDHPNALIHRGSKPIVSVAAGSAIFLWASDKVSLSPEWLSPVVAWVVGAVAGLAGWYLFTVLMPKHRGVVHSLLFATVYGLLAFILVGYGLTLSPDEGLYVGLAAFLGYTLHLLLDGSLKLI</sequence>